<evidence type="ECO:0000256" key="1">
    <source>
        <dbReference type="SAM" id="MobiDB-lite"/>
    </source>
</evidence>
<dbReference type="InterPro" id="IPR026905">
    <property type="entry name" value="ASX-like_PHD"/>
</dbReference>
<dbReference type="GO" id="GO:0042975">
    <property type="term" value="F:peroxisome proliferator activated receptor binding"/>
    <property type="evidence" value="ECO:0007669"/>
    <property type="project" value="TreeGrafter"/>
</dbReference>
<comment type="caution">
    <text evidence="3">The sequence shown here is derived from an EMBL/GenBank/DDBJ whole genome shotgun (WGS) entry which is preliminary data.</text>
</comment>
<protein>
    <recommendedName>
        <fullName evidence="2">Protein ASX-like PHD domain-containing protein</fullName>
    </recommendedName>
</protein>
<dbReference type="GO" id="GO:0003682">
    <property type="term" value="F:chromatin binding"/>
    <property type="evidence" value="ECO:0007669"/>
    <property type="project" value="TreeGrafter"/>
</dbReference>
<evidence type="ECO:0000313" key="4">
    <source>
        <dbReference type="Proteomes" id="UP001460270"/>
    </source>
</evidence>
<keyword evidence="4" id="KW-1185">Reference proteome</keyword>
<dbReference type="GO" id="GO:0003677">
    <property type="term" value="F:DNA binding"/>
    <property type="evidence" value="ECO:0007669"/>
    <property type="project" value="InterPro"/>
</dbReference>
<dbReference type="GO" id="GO:0045944">
    <property type="term" value="P:positive regulation of transcription by RNA polymerase II"/>
    <property type="evidence" value="ECO:0007669"/>
    <property type="project" value="TreeGrafter"/>
</dbReference>
<feature type="compositionally biased region" description="Polar residues" evidence="1">
    <location>
        <begin position="1"/>
        <end position="13"/>
    </location>
</feature>
<reference evidence="4" key="1">
    <citation type="submission" date="2024-04" db="EMBL/GenBank/DDBJ databases">
        <title>Salinicola lusitanus LLJ914,a marine bacterium isolated from the Okinawa Trough.</title>
        <authorList>
            <person name="Li J."/>
        </authorList>
    </citation>
    <scope>NUCLEOTIDE SEQUENCE [LARGE SCALE GENOMIC DNA]</scope>
</reference>
<evidence type="ECO:0000313" key="3">
    <source>
        <dbReference type="EMBL" id="KAK7884375.1"/>
    </source>
</evidence>
<organism evidence="3 4">
    <name type="scientific">Mugilogobius chulae</name>
    <name type="common">yellowstripe goby</name>
    <dbReference type="NCBI Taxonomy" id="88201"/>
    <lineage>
        <taxon>Eukaryota</taxon>
        <taxon>Metazoa</taxon>
        <taxon>Chordata</taxon>
        <taxon>Craniata</taxon>
        <taxon>Vertebrata</taxon>
        <taxon>Euteleostomi</taxon>
        <taxon>Actinopterygii</taxon>
        <taxon>Neopterygii</taxon>
        <taxon>Teleostei</taxon>
        <taxon>Neoteleostei</taxon>
        <taxon>Acanthomorphata</taxon>
        <taxon>Gobiaria</taxon>
        <taxon>Gobiiformes</taxon>
        <taxon>Gobioidei</taxon>
        <taxon>Gobiidae</taxon>
        <taxon>Gobionellinae</taxon>
        <taxon>Mugilogobius</taxon>
    </lineage>
</organism>
<name>A0AAW0N206_9GOBI</name>
<dbReference type="GO" id="GO:0009887">
    <property type="term" value="P:animal organ morphogenesis"/>
    <property type="evidence" value="ECO:0007669"/>
    <property type="project" value="TreeGrafter"/>
</dbReference>
<dbReference type="Proteomes" id="UP001460270">
    <property type="component" value="Unassembled WGS sequence"/>
</dbReference>
<dbReference type="AlphaFoldDB" id="A0AAW0N206"/>
<dbReference type="PANTHER" id="PTHR13578">
    <property type="entry name" value="ADDITIONAL SEX COMBS LIKE PROTEIN ASXL"/>
    <property type="match status" value="1"/>
</dbReference>
<sequence>MNGLSQSHDSMSGLSDGPKDLCEVKVEPGDRLSPAESDCAKSRRAMSSARPMSSVEANNPLVTQLLQGSLPLEKVLPSHGSNRLELRGVSPCVEPPSVGVQQQVPVITSHPSGSSRCKPELSDFPLIKDTVCPQPSQGATLDRSLQATRTMLNDPSPPHADPCPTETVPHMKPGSWAPQTPAAAVKTEGGYRPSCQDGNSPSPVLPVSITKKEILNSVDGYLSGGAMEGLLNMELALARMAKKDQNKGCGSSGPLPFQLYGKLPKQSSGLSYTANVSVMDGGLSRSMAEGVLLRPLQAFGDTSEEVALKCSCRLKAMIMCQGCGAFCHDDCIGPSKLCVSCLVVDVQNNRTRSTFGQSRDEPPLRSALFNIILTQDTCSTSTLLLKNMLAVRLQKSEGRIWTPGQSLPRSWPQE</sequence>
<accession>A0AAW0N206</accession>
<feature type="region of interest" description="Disordered" evidence="1">
    <location>
        <begin position="1"/>
        <end position="56"/>
    </location>
</feature>
<evidence type="ECO:0000259" key="2">
    <source>
        <dbReference type="Pfam" id="PF13922"/>
    </source>
</evidence>
<feature type="region of interest" description="Disordered" evidence="1">
    <location>
        <begin position="152"/>
        <end position="203"/>
    </location>
</feature>
<dbReference type="Pfam" id="PF13922">
    <property type="entry name" value="PHD_3"/>
    <property type="match status" value="1"/>
</dbReference>
<feature type="domain" description="Protein ASX-like PHD" evidence="2">
    <location>
        <begin position="303"/>
        <end position="343"/>
    </location>
</feature>
<dbReference type="GO" id="GO:0035517">
    <property type="term" value="C:PR-DUB complex"/>
    <property type="evidence" value="ECO:0007669"/>
    <property type="project" value="TreeGrafter"/>
</dbReference>
<feature type="compositionally biased region" description="Low complexity" evidence="1">
    <location>
        <begin position="45"/>
        <end position="54"/>
    </location>
</feature>
<feature type="compositionally biased region" description="Basic and acidic residues" evidence="1">
    <location>
        <begin position="17"/>
        <end position="30"/>
    </location>
</feature>
<proteinExistence type="predicted"/>
<dbReference type="EMBL" id="JBBPFD010000020">
    <property type="protein sequence ID" value="KAK7884375.1"/>
    <property type="molecule type" value="Genomic_DNA"/>
</dbReference>
<gene>
    <name evidence="3" type="ORF">WMY93_027498</name>
</gene>
<dbReference type="InterPro" id="IPR024811">
    <property type="entry name" value="ASX/ASX-like"/>
</dbReference>
<dbReference type="PANTHER" id="PTHR13578:SF20">
    <property type="entry name" value="POLYCOMB PROTEIN ASX"/>
    <property type="match status" value="1"/>
</dbReference>